<dbReference type="Gene3D" id="2.40.10.220">
    <property type="entry name" value="predicted glycosyltransferase like domains"/>
    <property type="match status" value="1"/>
</dbReference>
<dbReference type="AlphaFoldDB" id="Q0EY84"/>
<evidence type="ECO:0000259" key="1">
    <source>
        <dbReference type="Pfam" id="PF07238"/>
    </source>
</evidence>
<evidence type="ECO:0000313" key="2">
    <source>
        <dbReference type="EMBL" id="EAU54308.1"/>
    </source>
</evidence>
<sequence>MTMTRQEDRRSFIRHPVEIPIQIYPQSSPLLSDVQVRDVGKGGISFRTNVALMPGAMLILAIPHVHPPFKETCTVCWSQEEADGFEVGVSFKDQQGLFKARLVEQVCQIENYRKQEVSRGRQITPEEAAREWIAKYAVEFGLN</sequence>
<dbReference type="SUPFAM" id="SSF141371">
    <property type="entry name" value="PilZ domain-like"/>
    <property type="match status" value="1"/>
</dbReference>
<dbReference type="InParanoid" id="Q0EY84"/>
<name>Q0EY84_9PROT</name>
<dbReference type="EMBL" id="AATS01000010">
    <property type="protein sequence ID" value="EAU54308.1"/>
    <property type="molecule type" value="Genomic_DNA"/>
</dbReference>
<dbReference type="STRING" id="314344.AL013_02670"/>
<organism evidence="2 3">
    <name type="scientific">Mariprofundus ferrooxydans PV-1</name>
    <dbReference type="NCBI Taxonomy" id="314345"/>
    <lineage>
        <taxon>Bacteria</taxon>
        <taxon>Pseudomonadati</taxon>
        <taxon>Pseudomonadota</taxon>
        <taxon>Candidatius Mariprofundia</taxon>
        <taxon>Mariprofundales</taxon>
        <taxon>Mariprofundaceae</taxon>
        <taxon>Mariprofundus</taxon>
    </lineage>
</organism>
<accession>Q0EY84</accession>
<reference evidence="2 3" key="1">
    <citation type="submission" date="2006-09" db="EMBL/GenBank/DDBJ databases">
        <authorList>
            <person name="Emerson D."/>
            <person name="Ferriera S."/>
            <person name="Johnson J."/>
            <person name="Kravitz S."/>
            <person name="Halpern A."/>
            <person name="Remington K."/>
            <person name="Beeson K."/>
            <person name="Tran B."/>
            <person name="Rogers Y.-H."/>
            <person name="Friedman R."/>
            <person name="Venter J.C."/>
        </authorList>
    </citation>
    <scope>NUCLEOTIDE SEQUENCE [LARGE SCALE GENOMIC DNA]</scope>
    <source>
        <strain evidence="2 3">PV-1</strain>
    </source>
</reference>
<dbReference type="GO" id="GO:0035438">
    <property type="term" value="F:cyclic-di-GMP binding"/>
    <property type="evidence" value="ECO:0007669"/>
    <property type="project" value="InterPro"/>
</dbReference>
<dbReference type="Proteomes" id="UP000005297">
    <property type="component" value="Unassembled WGS sequence"/>
</dbReference>
<dbReference type="eggNOG" id="ENOG5032Z7Y">
    <property type="taxonomic scope" value="Bacteria"/>
</dbReference>
<proteinExistence type="predicted"/>
<evidence type="ECO:0000313" key="3">
    <source>
        <dbReference type="Proteomes" id="UP000005297"/>
    </source>
</evidence>
<protein>
    <recommendedName>
        <fullName evidence="1">PilZ domain-containing protein</fullName>
    </recommendedName>
</protein>
<feature type="domain" description="PilZ" evidence="1">
    <location>
        <begin position="8"/>
        <end position="103"/>
    </location>
</feature>
<dbReference type="HOGENOM" id="CLU_126574_0_0_0"/>
<dbReference type="InterPro" id="IPR009875">
    <property type="entry name" value="PilZ_domain"/>
</dbReference>
<keyword evidence="3" id="KW-1185">Reference proteome</keyword>
<gene>
    <name evidence="2" type="ORF">SPV1_06089</name>
</gene>
<comment type="caution">
    <text evidence="2">The sequence shown here is derived from an EMBL/GenBank/DDBJ whole genome shotgun (WGS) entry which is preliminary data.</text>
</comment>
<dbReference type="Pfam" id="PF07238">
    <property type="entry name" value="PilZ"/>
    <property type="match status" value="1"/>
</dbReference>